<name>A0AAD8GPY3_9APIA</name>
<comment type="caution">
    <text evidence="3">The sequence shown here is derived from an EMBL/GenBank/DDBJ whole genome shotgun (WGS) entry which is preliminary data.</text>
</comment>
<sequence length="102" mass="11537">MIQDMLGNEFYVGVHKDAGGAWTTNKFTDVSHIPFGTLSENTRIWERRLLYCVPIVDAYLESALVYSFGLDDESIDVSHKLKKKLSKLCNQFMYTGKGGVLN</sequence>
<keyword evidence="2" id="KW-0539">Nucleus</keyword>
<reference evidence="3" key="2">
    <citation type="submission" date="2023-05" db="EMBL/GenBank/DDBJ databases">
        <authorList>
            <person name="Schelkunov M.I."/>
        </authorList>
    </citation>
    <scope>NUCLEOTIDE SEQUENCE</scope>
    <source>
        <strain evidence="3">Hsosn_3</strain>
        <tissue evidence="3">Leaf</tissue>
    </source>
</reference>
<dbReference type="GO" id="GO:0003682">
    <property type="term" value="F:chromatin binding"/>
    <property type="evidence" value="ECO:0007669"/>
    <property type="project" value="TreeGrafter"/>
</dbReference>
<dbReference type="AlphaFoldDB" id="A0AAD8GPY3"/>
<dbReference type="InterPro" id="IPR019140">
    <property type="entry name" value="MCM_complex-bd"/>
</dbReference>
<proteinExistence type="predicted"/>
<keyword evidence="4" id="KW-1185">Reference proteome</keyword>
<dbReference type="GO" id="GO:0005634">
    <property type="term" value="C:nucleus"/>
    <property type="evidence" value="ECO:0007669"/>
    <property type="project" value="UniProtKB-SubCell"/>
</dbReference>
<evidence type="ECO:0000313" key="4">
    <source>
        <dbReference type="Proteomes" id="UP001237642"/>
    </source>
</evidence>
<gene>
    <name evidence="3" type="ORF">POM88_053702</name>
</gene>
<accession>A0AAD8GPY3</accession>
<organism evidence="3 4">
    <name type="scientific">Heracleum sosnowskyi</name>
    <dbReference type="NCBI Taxonomy" id="360622"/>
    <lineage>
        <taxon>Eukaryota</taxon>
        <taxon>Viridiplantae</taxon>
        <taxon>Streptophyta</taxon>
        <taxon>Embryophyta</taxon>
        <taxon>Tracheophyta</taxon>
        <taxon>Spermatophyta</taxon>
        <taxon>Magnoliopsida</taxon>
        <taxon>eudicotyledons</taxon>
        <taxon>Gunneridae</taxon>
        <taxon>Pentapetalae</taxon>
        <taxon>asterids</taxon>
        <taxon>campanulids</taxon>
        <taxon>Apiales</taxon>
        <taxon>Apiaceae</taxon>
        <taxon>Apioideae</taxon>
        <taxon>apioid superclade</taxon>
        <taxon>Tordylieae</taxon>
        <taxon>Tordyliinae</taxon>
        <taxon>Heracleum</taxon>
    </lineage>
</organism>
<reference evidence="3" key="1">
    <citation type="submission" date="2023-02" db="EMBL/GenBank/DDBJ databases">
        <title>Genome of toxic invasive species Heracleum sosnowskyi carries increased number of genes despite the absence of recent whole-genome duplications.</title>
        <authorList>
            <person name="Schelkunov M."/>
            <person name="Shtratnikova V."/>
            <person name="Makarenko M."/>
            <person name="Klepikova A."/>
            <person name="Omelchenko D."/>
            <person name="Novikova G."/>
            <person name="Obukhova E."/>
            <person name="Bogdanov V."/>
            <person name="Penin A."/>
            <person name="Logacheva M."/>
        </authorList>
    </citation>
    <scope>NUCLEOTIDE SEQUENCE</scope>
    <source>
        <strain evidence="3">Hsosn_3</strain>
        <tissue evidence="3">Leaf</tissue>
    </source>
</reference>
<dbReference type="EMBL" id="JAUIZM010000020">
    <property type="protein sequence ID" value="KAK1351988.1"/>
    <property type="molecule type" value="Genomic_DNA"/>
</dbReference>
<dbReference type="PANTHER" id="PTHR13489">
    <property type="entry name" value="MINI-CHROMOSOME MAINTENANCE COMPLEX-BINDING PROTEIN"/>
    <property type="match status" value="1"/>
</dbReference>
<dbReference type="PANTHER" id="PTHR13489:SF0">
    <property type="entry name" value="MINI-CHROMOSOME MAINTENANCE COMPLEX-BINDING PROTEIN"/>
    <property type="match status" value="1"/>
</dbReference>
<evidence type="ECO:0000256" key="2">
    <source>
        <dbReference type="ARBA" id="ARBA00023242"/>
    </source>
</evidence>
<comment type="subcellular location">
    <subcellularLocation>
        <location evidence="1">Nucleus</location>
    </subcellularLocation>
</comment>
<dbReference type="Pfam" id="PF09739">
    <property type="entry name" value="MCM_bind"/>
    <property type="match status" value="1"/>
</dbReference>
<protein>
    <submittedName>
        <fullName evidence="3">Uncharacterized protein</fullName>
    </submittedName>
</protein>
<evidence type="ECO:0000256" key="1">
    <source>
        <dbReference type="ARBA" id="ARBA00004123"/>
    </source>
</evidence>
<dbReference type="GO" id="GO:0006261">
    <property type="term" value="P:DNA-templated DNA replication"/>
    <property type="evidence" value="ECO:0007669"/>
    <property type="project" value="TreeGrafter"/>
</dbReference>
<dbReference type="Proteomes" id="UP001237642">
    <property type="component" value="Unassembled WGS sequence"/>
</dbReference>
<evidence type="ECO:0000313" key="3">
    <source>
        <dbReference type="EMBL" id="KAK1351988.1"/>
    </source>
</evidence>